<dbReference type="Proteomes" id="UP001564408">
    <property type="component" value="Unassembled WGS sequence"/>
</dbReference>
<gene>
    <name evidence="1" type="ORF">ABC977_17680</name>
</gene>
<dbReference type="EMBL" id="JBDKXB010000052">
    <property type="protein sequence ID" value="MEY6434230.1"/>
    <property type="molecule type" value="Genomic_DNA"/>
</dbReference>
<accession>A0ABV4BP16</accession>
<name>A0ABV4BP16_9GAMM</name>
<organism evidence="1 2">
    <name type="scientific">Thioalkalicoccus limnaeus</name>
    <dbReference type="NCBI Taxonomy" id="120681"/>
    <lineage>
        <taxon>Bacteria</taxon>
        <taxon>Pseudomonadati</taxon>
        <taxon>Pseudomonadota</taxon>
        <taxon>Gammaproteobacteria</taxon>
        <taxon>Chromatiales</taxon>
        <taxon>Chromatiaceae</taxon>
        <taxon>Thioalkalicoccus</taxon>
    </lineage>
</organism>
<reference evidence="1 2" key="1">
    <citation type="submission" date="2024-05" db="EMBL/GenBank/DDBJ databases">
        <title>Genome Sequence and Characterization of the New Strain Purple Sulfur Bacterium of Genus Thioalkalicoccus.</title>
        <authorList>
            <person name="Bryantseva I.A."/>
            <person name="Kyndt J.A."/>
            <person name="Imhoff J.F."/>
        </authorList>
    </citation>
    <scope>NUCLEOTIDE SEQUENCE [LARGE SCALE GENOMIC DNA]</scope>
    <source>
        <strain evidence="1 2">Um2</strain>
    </source>
</reference>
<proteinExistence type="predicted"/>
<keyword evidence="2" id="KW-1185">Reference proteome</keyword>
<evidence type="ECO:0000313" key="2">
    <source>
        <dbReference type="Proteomes" id="UP001564408"/>
    </source>
</evidence>
<evidence type="ECO:0000313" key="1">
    <source>
        <dbReference type="EMBL" id="MEY6434230.1"/>
    </source>
</evidence>
<comment type="caution">
    <text evidence="1">The sequence shown here is derived from an EMBL/GenBank/DDBJ whole genome shotgun (WGS) entry which is preliminary data.</text>
</comment>
<sequence length="110" mass="12013">MRRLALVRLWTRVQAQGGDDFRICSGGGGQPINPNAVAHIANLDSVFGNEAGDWEMSFDGIAFTLTFRSGSWEGKTFIRKINWAIAFMRGDGFLTLLNDFGKPGDAGRSS</sequence>
<protein>
    <submittedName>
        <fullName evidence="1">Uncharacterized protein</fullName>
    </submittedName>
</protein>